<protein>
    <recommendedName>
        <fullName evidence="3">PEP-CTERM protein-sorting domain-containing protein</fullName>
    </recommendedName>
</protein>
<dbReference type="EMBL" id="BMXI01000002">
    <property type="protein sequence ID" value="GHC44102.1"/>
    <property type="molecule type" value="Genomic_DNA"/>
</dbReference>
<dbReference type="Proteomes" id="UP000644507">
    <property type="component" value="Unassembled WGS sequence"/>
</dbReference>
<evidence type="ECO:0008006" key="3">
    <source>
        <dbReference type="Google" id="ProtNLM"/>
    </source>
</evidence>
<dbReference type="RefSeq" id="WP_189567334.1">
    <property type="nucleotide sequence ID" value="NZ_BMXI01000002.1"/>
</dbReference>
<proteinExistence type="predicted"/>
<keyword evidence="2" id="KW-1185">Reference proteome</keyword>
<reference evidence="1" key="2">
    <citation type="submission" date="2020-09" db="EMBL/GenBank/DDBJ databases">
        <authorList>
            <person name="Sun Q."/>
            <person name="Kim S."/>
        </authorList>
    </citation>
    <scope>NUCLEOTIDE SEQUENCE</scope>
    <source>
        <strain evidence="1">KCTC 12988</strain>
    </source>
</reference>
<accession>A0A918WGD0</accession>
<evidence type="ECO:0000313" key="1">
    <source>
        <dbReference type="EMBL" id="GHC44102.1"/>
    </source>
</evidence>
<gene>
    <name evidence="1" type="ORF">GCM10007100_06660</name>
</gene>
<comment type="caution">
    <text evidence="1">The sequence shown here is derived from an EMBL/GenBank/DDBJ whole genome shotgun (WGS) entry which is preliminary data.</text>
</comment>
<dbReference type="NCBIfam" id="TIGR02595">
    <property type="entry name" value="PEP_CTERM"/>
    <property type="match status" value="1"/>
</dbReference>
<organism evidence="1 2">
    <name type="scientific">Roseibacillus persicicus</name>
    <dbReference type="NCBI Taxonomy" id="454148"/>
    <lineage>
        <taxon>Bacteria</taxon>
        <taxon>Pseudomonadati</taxon>
        <taxon>Verrucomicrobiota</taxon>
        <taxon>Verrucomicrobiia</taxon>
        <taxon>Verrucomicrobiales</taxon>
        <taxon>Verrucomicrobiaceae</taxon>
        <taxon>Roseibacillus</taxon>
    </lineage>
</organism>
<name>A0A918WGD0_9BACT</name>
<dbReference type="InterPro" id="IPR013424">
    <property type="entry name" value="Ice-binding_C"/>
</dbReference>
<sequence>MSRTRNTLLSVYAITTFQLLGQAISPVVGYVTSDLEAGYNLIASPFHQKDSPTASVLEKQLLTELWPAGTQFFLWKNGQFETFQYDGSGWSDDELNDPSHSLSILPWEGVVLWVPESFQFITSGQLVITDFLSDLKNSSTTAVQPTQSRGGPYSNDIHFVANPNPIFGADFSTLIGRSPSEGDAVLQVEPSGSHLVSRFENGVWIDPHGTNEAPVIPEYSSAFFDLSGNQFEGFSLQVVPEPSSIFLLLSSSFLLAKRRRAESKDF</sequence>
<evidence type="ECO:0000313" key="2">
    <source>
        <dbReference type="Proteomes" id="UP000644507"/>
    </source>
</evidence>
<dbReference type="AlphaFoldDB" id="A0A918WGD0"/>
<reference evidence="1" key="1">
    <citation type="journal article" date="2014" name="Int. J. Syst. Evol. Microbiol.">
        <title>Complete genome sequence of Corynebacterium casei LMG S-19264T (=DSM 44701T), isolated from a smear-ripened cheese.</title>
        <authorList>
            <consortium name="US DOE Joint Genome Institute (JGI-PGF)"/>
            <person name="Walter F."/>
            <person name="Albersmeier A."/>
            <person name="Kalinowski J."/>
            <person name="Ruckert C."/>
        </authorList>
    </citation>
    <scope>NUCLEOTIDE SEQUENCE</scope>
    <source>
        <strain evidence="1">KCTC 12988</strain>
    </source>
</reference>